<name>A0ACC3YFE6_COLTU</name>
<comment type="caution">
    <text evidence="1">The sequence shown here is derived from an EMBL/GenBank/DDBJ whole genome shotgun (WGS) entry which is preliminary data.</text>
</comment>
<dbReference type="EMBL" id="VUJX02000011">
    <property type="protein sequence ID" value="KAL0930583.1"/>
    <property type="molecule type" value="Genomic_DNA"/>
</dbReference>
<organism evidence="1 2">
    <name type="scientific">Colletotrichum truncatum</name>
    <name type="common">Anthracnose fungus</name>
    <name type="synonym">Colletotrichum capsici</name>
    <dbReference type="NCBI Taxonomy" id="5467"/>
    <lineage>
        <taxon>Eukaryota</taxon>
        <taxon>Fungi</taxon>
        <taxon>Dikarya</taxon>
        <taxon>Ascomycota</taxon>
        <taxon>Pezizomycotina</taxon>
        <taxon>Sordariomycetes</taxon>
        <taxon>Hypocreomycetidae</taxon>
        <taxon>Glomerellales</taxon>
        <taxon>Glomerellaceae</taxon>
        <taxon>Colletotrichum</taxon>
        <taxon>Colletotrichum truncatum species complex</taxon>
    </lineage>
</organism>
<dbReference type="Proteomes" id="UP000805649">
    <property type="component" value="Unassembled WGS sequence"/>
</dbReference>
<proteinExistence type="predicted"/>
<keyword evidence="2" id="KW-1185">Reference proteome</keyword>
<protein>
    <submittedName>
        <fullName evidence="1">Uncharacterized protein</fullName>
    </submittedName>
</protein>
<sequence>MAVEVPDSLNWLSFVTGILGFGLTTLNLIALYANFVATLRSAPHEIRDSLGNLRQQLCEEREALRHQTREIRSRSKLRQRISHIGDKISNTEARNALMYAESTIPLHYMTLRDLWYAFKDLERPFLVASGHRAEAIHNGASWVENDLDEKVRGDFERHGEAGSFADWSALYKCDFVHRFIWWQTKDNVKKLGDEVMRVMLRRTEREVTYTRMMVKQMFQGGGTAQVVEGHPKRPGGGGGARQPLSRGFVRVPLRRRTPQPRYDQESSSLDQIRDDESRITRWGTENSRENSPAASEQRKSYPRSDAATVGKHHHHRHRHRHQHKRERWGDFQARADRAYESENLAEVSRDGGHRVIEVIPRRDFEHHPQARLNDEEH</sequence>
<evidence type="ECO:0000313" key="1">
    <source>
        <dbReference type="EMBL" id="KAL0930583.1"/>
    </source>
</evidence>
<gene>
    <name evidence="1" type="ORF">CTRU02_214658</name>
</gene>
<reference evidence="1 2" key="1">
    <citation type="journal article" date="2020" name="Phytopathology">
        <title>Genome Sequence Resources of Colletotrichum truncatum, C. plurivorum, C. musicola, and C. sojae: Four Species Pathogenic to Soybean (Glycine max).</title>
        <authorList>
            <person name="Rogerio F."/>
            <person name="Boufleur T.R."/>
            <person name="Ciampi-Guillardi M."/>
            <person name="Sukno S.A."/>
            <person name="Thon M.R."/>
            <person name="Massola Junior N.S."/>
            <person name="Baroncelli R."/>
        </authorList>
    </citation>
    <scope>NUCLEOTIDE SEQUENCE [LARGE SCALE GENOMIC DNA]</scope>
    <source>
        <strain evidence="1 2">CMES1059</strain>
    </source>
</reference>
<evidence type="ECO:0000313" key="2">
    <source>
        <dbReference type="Proteomes" id="UP000805649"/>
    </source>
</evidence>
<accession>A0ACC3YFE6</accession>